<keyword evidence="2" id="KW-0057">Aromatic amino acid biosynthesis</keyword>
<comment type="pathway">
    <text evidence="1">Metabolic intermediate biosynthesis; chorismate biosynthesis; chorismate from D-erythrose 4-phosphate and phosphoenolpyruvate: step 4/7.</text>
</comment>
<dbReference type="Gene3D" id="3.40.50.10860">
    <property type="entry name" value="Leucine Dehydrogenase, chain A, domain 1"/>
    <property type="match status" value="1"/>
</dbReference>
<dbReference type="Gene3D" id="3.40.50.720">
    <property type="entry name" value="NAD(P)-binding Rossmann-like Domain"/>
    <property type="match status" value="1"/>
</dbReference>
<gene>
    <name evidence="4" type="ORF">KC729_15455</name>
</gene>
<feature type="domain" description="Shikimate dehydrogenase substrate binding N-terminal" evidence="3">
    <location>
        <begin position="17"/>
        <end position="99"/>
    </location>
</feature>
<name>A0A956RR12_UNCEI</name>
<evidence type="ECO:0000313" key="4">
    <source>
        <dbReference type="EMBL" id="MCA9729087.1"/>
    </source>
</evidence>
<sequence length="298" mass="33023">MKTRREPPDGRTRLLGIVGDPLAHSRSPSLHSAVLRALDRNLLYVPVPVSNARLRRFVEMARDLGFVGFNVTTPYKERVYRWIEPLDRETQRTRMVNTVLVGRGRPRGTGTDGAGVVRWLERSGLTRSPIGVLGFGPAARSIVHRCWQDGLPIASVWTRRPRAVARMLADWRHHARDLPGNGPSVCDWKQVAGSGGALPAAQVHGVRTWVSTLPPEAILPMAFWRTMRSDAVVLDLNYGDGRDRICRAARRHGKPASDGLGPLLEQAALSLSLWLEEEVPVGAFRRAAGVRSADLRPR</sequence>
<dbReference type="AlphaFoldDB" id="A0A956RR12"/>
<dbReference type="SUPFAM" id="SSF53223">
    <property type="entry name" value="Aminoacid dehydrogenase-like, N-terminal domain"/>
    <property type="match status" value="1"/>
</dbReference>
<dbReference type="InterPro" id="IPR046346">
    <property type="entry name" value="Aminoacid_DH-like_N_sf"/>
</dbReference>
<dbReference type="InterPro" id="IPR036291">
    <property type="entry name" value="NAD(P)-bd_dom_sf"/>
</dbReference>
<dbReference type="PANTHER" id="PTHR21089">
    <property type="entry name" value="SHIKIMATE DEHYDROGENASE"/>
    <property type="match status" value="1"/>
</dbReference>
<dbReference type="GO" id="GO:0009073">
    <property type="term" value="P:aromatic amino acid family biosynthetic process"/>
    <property type="evidence" value="ECO:0007669"/>
    <property type="project" value="UniProtKB-KW"/>
</dbReference>
<dbReference type="EMBL" id="JAGQHR010000568">
    <property type="protein sequence ID" value="MCA9729087.1"/>
    <property type="molecule type" value="Genomic_DNA"/>
</dbReference>
<reference evidence="4" key="1">
    <citation type="submission" date="2020-04" db="EMBL/GenBank/DDBJ databases">
        <authorList>
            <person name="Zhang T."/>
        </authorList>
    </citation>
    <scope>NUCLEOTIDE SEQUENCE</scope>
    <source>
        <strain evidence="4">HKST-UBA01</strain>
    </source>
</reference>
<dbReference type="InterPro" id="IPR022893">
    <property type="entry name" value="Shikimate_DH_fam"/>
</dbReference>
<organism evidence="4 5">
    <name type="scientific">Eiseniibacteriota bacterium</name>
    <dbReference type="NCBI Taxonomy" id="2212470"/>
    <lineage>
        <taxon>Bacteria</taxon>
        <taxon>Candidatus Eiseniibacteriota</taxon>
    </lineage>
</organism>
<dbReference type="PANTHER" id="PTHR21089:SF1">
    <property type="entry name" value="BIFUNCTIONAL 3-DEHYDROQUINATE DEHYDRATASE_SHIKIMATE DEHYDROGENASE, CHLOROPLASTIC"/>
    <property type="match status" value="1"/>
</dbReference>
<dbReference type="GO" id="GO:0019632">
    <property type="term" value="P:shikimate metabolic process"/>
    <property type="evidence" value="ECO:0007669"/>
    <property type="project" value="TreeGrafter"/>
</dbReference>
<evidence type="ECO:0000256" key="1">
    <source>
        <dbReference type="ARBA" id="ARBA00004871"/>
    </source>
</evidence>
<evidence type="ECO:0000313" key="5">
    <source>
        <dbReference type="Proteomes" id="UP000697710"/>
    </source>
</evidence>
<dbReference type="GO" id="GO:0009423">
    <property type="term" value="P:chorismate biosynthetic process"/>
    <property type="evidence" value="ECO:0007669"/>
    <property type="project" value="TreeGrafter"/>
</dbReference>
<dbReference type="SUPFAM" id="SSF51735">
    <property type="entry name" value="NAD(P)-binding Rossmann-fold domains"/>
    <property type="match status" value="1"/>
</dbReference>
<proteinExistence type="predicted"/>
<comment type="caution">
    <text evidence="4">The sequence shown here is derived from an EMBL/GenBank/DDBJ whole genome shotgun (WGS) entry which is preliminary data.</text>
</comment>
<dbReference type="Pfam" id="PF08501">
    <property type="entry name" value="Shikimate_dh_N"/>
    <property type="match status" value="1"/>
</dbReference>
<accession>A0A956RR12</accession>
<evidence type="ECO:0000259" key="3">
    <source>
        <dbReference type="Pfam" id="PF08501"/>
    </source>
</evidence>
<dbReference type="Proteomes" id="UP000697710">
    <property type="component" value="Unassembled WGS sequence"/>
</dbReference>
<dbReference type="GO" id="GO:0004764">
    <property type="term" value="F:shikimate 3-dehydrogenase (NADP+) activity"/>
    <property type="evidence" value="ECO:0007669"/>
    <property type="project" value="InterPro"/>
</dbReference>
<protein>
    <recommendedName>
        <fullName evidence="3">Shikimate dehydrogenase substrate binding N-terminal domain-containing protein</fullName>
    </recommendedName>
</protein>
<dbReference type="InterPro" id="IPR013708">
    <property type="entry name" value="Shikimate_DH-bd_N"/>
</dbReference>
<reference evidence="4" key="2">
    <citation type="journal article" date="2021" name="Microbiome">
        <title>Successional dynamics and alternative stable states in a saline activated sludge microbial community over 9 years.</title>
        <authorList>
            <person name="Wang Y."/>
            <person name="Ye J."/>
            <person name="Ju F."/>
            <person name="Liu L."/>
            <person name="Boyd J.A."/>
            <person name="Deng Y."/>
            <person name="Parks D.H."/>
            <person name="Jiang X."/>
            <person name="Yin X."/>
            <person name="Woodcroft B.J."/>
            <person name="Tyson G.W."/>
            <person name="Hugenholtz P."/>
            <person name="Polz M.F."/>
            <person name="Zhang T."/>
        </authorList>
    </citation>
    <scope>NUCLEOTIDE SEQUENCE</scope>
    <source>
        <strain evidence="4">HKST-UBA01</strain>
    </source>
</reference>
<evidence type="ECO:0000256" key="2">
    <source>
        <dbReference type="ARBA" id="ARBA00023141"/>
    </source>
</evidence>
<keyword evidence="2" id="KW-0028">Amino-acid biosynthesis</keyword>